<reference evidence="1 2" key="1">
    <citation type="journal article" date="2013" name="Genome Biol.">
        <title>The genome sequence of the most widely cultivated cacao type and its use to identify candidate genes regulating pod color.</title>
        <authorList>
            <person name="Motamayor J.C."/>
            <person name="Mockaitis K."/>
            <person name="Schmutz J."/>
            <person name="Haiminen N."/>
            <person name="Iii D.L."/>
            <person name="Cornejo O."/>
            <person name="Findley S.D."/>
            <person name="Zheng P."/>
            <person name="Utro F."/>
            <person name="Royaert S."/>
            <person name="Saski C."/>
            <person name="Jenkins J."/>
            <person name="Podicheti R."/>
            <person name="Zhao M."/>
            <person name="Scheffler B.E."/>
            <person name="Stack J.C."/>
            <person name="Feltus F.A."/>
            <person name="Mustiga G.M."/>
            <person name="Amores F."/>
            <person name="Phillips W."/>
            <person name="Marelli J.P."/>
            <person name="May G.D."/>
            <person name="Shapiro H."/>
            <person name="Ma J."/>
            <person name="Bustamante C.D."/>
            <person name="Schnell R.J."/>
            <person name="Main D."/>
            <person name="Gilbert D."/>
            <person name="Parida L."/>
            <person name="Kuhn D.N."/>
        </authorList>
    </citation>
    <scope>NUCLEOTIDE SEQUENCE [LARGE SCALE GENOMIC DNA]</scope>
    <source>
        <strain evidence="2">cv. Matina 1-6</strain>
    </source>
</reference>
<sequence length="126" mass="14528">MARFCFRQTLSVKNMCPASDIESRGSSTSVNGDQHLHSRNYNEETMRTRSAEDKFIHGFLRKIQVNQLLRWLPLNETREPLNQASLPPLPSQFFSFFVHHSNVTVSPKILLHKNEFIVRLSVGEGM</sequence>
<evidence type="ECO:0000313" key="1">
    <source>
        <dbReference type="EMBL" id="EOY04482.1"/>
    </source>
</evidence>
<dbReference type="Proteomes" id="UP000026915">
    <property type="component" value="Chromosome 4"/>
</dbReference>
<evidence type="ECO:0000313" key="2">
    <source>
        <dbReference type="Proteomes" id="UP000026915"/>
    </source>
</evidence>
<gene>
    <name evidence="1" type="ORF">TCM_019725</name>
</gene>
<accession>A0A061EJ85</accession>
<dbReference type="EMBL" id="CM001882">
    <property type="protein sequence ID" value="EOY04482.1"/>
    <property type="molecule type" value="Genomic_DNA"/>
</dbReference>
<dbReference type="AlphaFoldDB" id="A0A061EJ85"/>
<keyword evidence="2" id="KW-1185">Reference proteome</keyword>
<organism evidence="1 2">
    <name type="scientific">Theobroma cacao</name>
    <name type="common">Cacao</name>
    <name type="synonym">Cocoa</name>
    <dbReference type="NCBI Taxonomy" id="3641"/>
    <lineage>
        <taxon>Eukaryota</taxon>
        <taxon>Viridiplantae</taxon>
        <taxon>Streptophyta</taxon>
        <taxon>Embryophyta</taxon>
        <taxon>Tracheophyta</taxon>
        <taxon>Spermatophyta</taxon>
        <taxon>Magnoliopsida</taxon>
        <taxon>eudicotyledons</taxon>
        <taxon>Gunneridae</taxon>
        <taxon>Pentapetalae</taxon>
        <taxon>rosids</taxon>
        <taxon>malvids</taxon>
        <taxon>Malvales</taxon>
        <taxon>Malvaceae</taxon>
        <taxon>Byttnerioideae</taxon>
        <taxon>Theobroma</taxon>
    </lineage>
</organism>
<dbReference type="HOGENOM" id="CLU_1985636_0_0_1"/>
<proteinExistence type="predicted"/>
<dbReference type="InParanoid" id="A0A061EJ85"/>
<dbReference type="Gramene" id="EOY04482">
    <property type="protein sequence ID" value="EOY04482"/>
    <property type="gene ID" value="TCM_019725"/>
</dbReference>
<name>A0A061EJ85_THECC</name>
<protein>
    <submittedName>
        <fullName evidence="1">Uncharacterized protein</fullName>
    </submittedName>
</protein>